<dbReference type="GO" id="GO:0005524">
    <property type="term" value="F:ATP binding"/>
    <property type="evidence" value="ECO:0007669"/>
    <property type="project" value="UniProtKB-KW"/>
</dbReference>
<reference evidence="6 7" key="1">
    <citation type="submission" date="2019-01" db="EMBL/GenBank/DDBJ databases">
        <authorList>
            <person name="Sharon T."/>
            <person name="Marcella E.L."/>
            <person name="Lynley F.A."/>
            <person name="Shelly T."/>
            <person name="Kanika K."/>
            <person name="Kit P."/>
            <person name="Joe P."/>
            <person name="Garlena R.A."/>
            <person name="Russell D.A."/>
            <person name="Pope W.H."/>
            <person name="Jacobs-Sera D."/>
            <person name="Hatfull G.F."/>
        </authorList>
    </citation>
    <scope>NUCLEOTIDE SEQUENCE [LARGE SCALE GENOMIC DNA]</scope>
</reference>
<dbReference type="SMART" id="SM00493">
    <property type="entry name" value="TOPRIM"/>
    <property type="match status" value="1"/>
</dbReference>
<proteinExistence type="predicted"/>
<organism evidence="6 7">
    <name type="scientific">Streptomyces phage Shawty</name>
    <dbReference type="NCBI Taxonomy" id="2510521"/>
    <lineage>
        <taxon>Viruses</taxon>
        <taxon>Duplodnaviria</taxon>
        <taxon>Heunggongvirae</taxon>
        <taxon>Uroviricota</taxon>
        <taxon>Caudoviricetes</taxon>
        <taxon>Colingsworthviridae</taxon>
        <taxon>Lomovskayavirus</taxon>
        <taxon>Lomovskayavirus shawty</taxon>
    </lineage>
</organism>
<feature type="domain" description="SF3 helicase" evidence="5">
    <location>
        <begin position="524"/>
        <end position="684"/>
    </location>
</feature>
<sequence length="818" mass="88743">MEFVSILGRFTDVSEENDGGYLALCPAHSDSRPSLRIWRGDDGKVRLTCRAGCDTGDVVSAVGLKWSDLFNATGEGLTVPKEKPALVGTALTASLAMYVDRTVRELTDPASQVGADALKYVADRFGLDAETAEALRLGADDGYSVPNFKYRSRAFTRYPRVTVPLNDFKGVARGLQGRDLSGACPGRWLSLSNPEGQRWAPYGVFRGDAGYGSILITEGPGDALTAVAVGYDTVAVRGASLVNNPELVAELAEGLRGYQVIVCGDNDTAGTGFTLRLSEGLAAHGIDVYALELPKAGDDLTSWRERYADAGTPEQFASDLHMAVKYAKPVRDRAQVEAQHRKAEVAHRTGAVQVSSDQGADAARILGDLVSTYGESDAMNAHALVAWTDGRIKYASGLGFFVWDGVTWVKSATRVRQEIHAMGAALVLAGCLPESRGFTMTTRIDALMTELRSVPSVHVDAEEFDAKPHLLSFSNGVVDLRTGKLRPHDKGDMLTVSLPVEYDPTAKAPRWEAFLNEIFPNHPDMPEYMKRLVGYGITGNTSEQCFAVLWGKGANGKSVFTETLTDVFGRITKTTPFATFEDKGNGGGIPNDLAALRGSRLVMASEGESGKPMSEAVLKRVTGKDKVTARFLRQEFFTFAPTFLILLATNHKPKFKSQDEGLWRRVKLIPFQRYFAPEERDYDLDRKLRAEAAGIIAWAVQGAVEWYANGLSDPESISRATREYRQTSDALAGFFPGVLEAADDDTVLPGADAYLAYTDWCEAEGLQRKEVWSRKAFYGAMEERGIGKKKTNKGIALVGVKMADAPAAATGPGIFGKD</sequence>
<evidence type="ECO:0000256" key="2">
    <source>
        <dbReference type="ARBA" id="ARBA00022801"/>
    </source>
</evidence>
<dbReference type="GO" id="GO:0016787">
    <property type="term" value="F:hydrolase activity"/>
    <property type="evidence" value="ECO:0007669"/>
    <property type="project" value="UniProtKB-KW"/>
</dbReference>
<dbReference type="InterPro" id="IPR045455">
    <property type="entry name" value="NrS-1_pol-like_helicase"/>
</dbReference>
<accession>A0A411CYM4</accession>
<feature type="domain" description="Toprim" evidence="4">
    <location>
        <begin position="212"/>
        <end position="296"/>
    </location>
</feature>
<keyword evidence="1" id="KW-0547">Nucleotide-binding</keyword>
<dbReference type="Gene3D" id="3.40.50.300">
    <property type="entry name" value="P-loop containing nucleotide triphosphate hydrolases"/>
    <property type="match status" value="1"/>
</dbReference>
<evidence type="ECO:0000259" key="4">
    <source>
        <dbReference type="PROSITE" id="PS50880"/>
    </source>
</evidence>
<gene>
    <name evidence="6" type="primary">31</name>
    <name evidence="6" type="ORF">SEA_SHAWTY_31</name>
</gene>
<dbReference type="InterPro" id="IPR051620">
    <property type="entry name" value="ORF904-like_C"/>
</dbReference>
<dbReference type="InterPro" id="IPR006171">
    <property type="entry name" value="TOPRIM_dom"/>
</dbReference>
<dbReference type="InterPro" id="IPR006500">
    <property type="entry name" value="Helicase_put_C_phage/plasmid"/>
</dbReference>
<dbReference type="Pfam" id="PF13155">
    <property type="entry name" value="Toprim_2"/>
    <property type="match status" value="1"/>
</dbReference>
<dbReference type="SMART" id="SM00885">
    <property type="entry name" value="D5_N"/>
    <property type="match status" value="1"/>
</dbReference>
<dbReference type="PANTHER" id="PTHR35372">
    <property type="entry name" value="ATP BINDING PROTEIN-RELATED"/>
    <property type="match status" value="1"/>
</dbReference>
<keyword evidence="7" id="KW-1185">Reference proteome</keyword>
<dbReference type="Pfam" id="PF19263">
    <property type="entry name" value="DUF5906"/>
    <property type="match status" value="1"/>
</dbReference>
<evidence type="ECO:0000256" key="3">
    <source>
        <dbReference type="ARBA" id="ARBA00022840"/>
    </source>
</evidence>
<evidence type="ECO:0000256" key="1">
    <source>
        <dbReference type="ARBA" id="ARBA00022741"/>
    </source>
</evidence>
<dbReference type="EMBL" id="MK433266">
    <property type="protein sequence ID" value="QAY26956.1"/>
    <property type="molecule type" value="Genomic_DNA"/>
</dbReference>
<dbReference type="CDD" id="cd01029">
    <property type="entry name" value="TOPRIM_primases"/>
    <property type="match status" value="1"/>
</dbReference>
<dbReference type="InterPro" id="IPR034154">
    <property type="entry name" value="TOPRIM_DnaG/twinkle"/>
</dbReference>
<dbReference type="PROSITE" id="PS51206">
    <property type="entry name" value="SF3_HELICASE_1"/>
    <property type="match status" value="1"/>
</dbReference>
<dbReference type="SUPFAM" id="SSF56731">
    <property type="entry name" value="DNA primase core"/>
    <property type="match status" value="1"/>
</dbReference>
<dbReference type="InterPro" id="IPR027417">
    <property type="entry name" value="P-loop_NTPase"/>
</dbReference>
<keyword evidence="3" id="KW-0067">ATP-binding</keyword>
<dbReference type="InterPro" id="IPR014818">
    <property type="entry name" value="Phage/plasmid_primase_P4_C"/>
</dbReference>
<evidence type="ECO:0000313" key="7">
    <source>
        <dbReference type="Proteomes" id="UP000289228"/>
    </source>
</evidence>
<dbReference type="PROSITE" id="PS50880">
    <property type="entry name" value="TOPRIM"/>
    <property type="match status" value="1"/>
</dbReference>
<protein>
    <submittedName>
        <fullName evidence="6">DNA primase</fullName>
    </submittedName>
</protein>
<dbReference type="NCBIfam" id="TIGR01613">
    <property type="entry name" value="primase_Cterm"/>
    <property type="match status" value="1"/>
</dbReference>
<keyword evidence="2" id="KW-0378">Hydrolase</keyword>
<dbReference type="SUPFAM" id="SSF52540">
    <property type="entry name" value="P-loop containing nucleoside triphosphate hydrolases"/>
    <property type="match status" value="1"/>
</dbReference>
<dbReference type="Pfam" id="PF08706">
    <property type="entry name" value="D5_N"/>
    <property type="match status" value="1"/>
</dbReference>
<dbReference type="Proteomes" id="UP000289228">
    <property type="component" value="Segment"/>
</dbReference>
<dbReference type="Gene3D" id="3.40.1360.10">
    <property type="match status" value="1"/>
</dbReference>
<evidence type="ECO:0000313" key="6">
    <source>
        <dbReference type="EMBL" id="QAY26956.1"/>
    </source>
</evidence>
<dbReference type="PANTHER" id="PTHR35372:SF2">
    <property type="entry name" value="SF3 HELICASE DOMAIN-CONTAINING PROTEIN"/>
    <property type="match status" value="1"/>
</dbReference>
<name>A0A411CYM4_9CAUD</name>
<evidence type="ECO:0000259" key="5">
    <source>
        <dbReference type="PROSITE" id="PS51206"/>
    </source>
</evidence>
<dbReference type="InterPro" id="IPR014015">
    <property type="entry name" value="Helicase_SF3_DNA-vir"/>
</dbReference>